<keyword evidence="2" id="KW-1185">Reference proteome</keyword>
<evidence type="ECO:0000313" key="1">
    <source>
        <dbReference type="EMBL" id="KAI8014112.1"/>
    </source>
</evidence>
<sequence>MSQKASEEGDACVASSKMNDDVGHQKVEGDVFRHGFLRSISGSEGSRPGIQLAVDLTSAHLTEGPIESRPGINLLGVQPRTHVSAGPVKFGHLPIPSTGLGHKEISNTHASNVSETQIQRLVNPTPTRKQAPKGKGTATTGSDGWLQVQPCECAAGCLNWLCVAGLLVVCNLLKSFADGSEAQIVKCLVVESNWTRIRDLQKTSKGMLRSAIGCTTLLSIGNSILLRCLKQMCCWRSAQYWSAQLKVWSETLYGIPAVGVNNPNLSFRLQLVFKPSPSSQRVHCVPYSQLYFCTRMA</sequence>
<proteinExistence type="predicted"/>
<protein>
    <submittedName>
        <fullName evidence="1">Uncharacterized protein</fullName>
    </submittedName>
</protein>
<accession>A0ACC0HNM8</accession>
<evidence type="ECO:0000313" key="2">
    <source>
        <dbReference type="Proteomes" id="UP001060215"/>
    </source>
</evidence>
<name>A0ACC0HNM8_9ERIC</name>
<dbReference type="Proteomes" id="UP001060215">
    <property type="component" value="Chromosome 4"/>
</dbReference>
<organism evidence="1 2">
    <name type="scientific">Camellia lanceoleosa</name>
    <dbReference type="NCBI Taxonomy" id="1840588"/>
    <lineage>
        <taxon>Eukaryota</taxon>
        <taxon>Viridiplantae</taxon>
        <taxon>Streptophyta</taxon>
        <taxon>Embryophyta</taxon>
        <taxon>Tracheophyta</taxon>
        <taxon>Spermatophyta</taxon>
        <taxon>Magnoliopsida</taxon>
        <taxon>eudicotyledons</taxon>
        <taxon>Gunneridae</taxon>
        <taxon>Pentapetalae</taxon>
        <taxon>asterids</taxon>
        <taxon>Ericales</taxon>
        <taxon>Theaceae</taxon>
        <taxon>Camellia</taxon>
    </lineage>
</organism>
<reference evidence="1 2" key="1">
    <citation type="journal article" date="2022" name="Plant J.">
        <title>Chromosome-level genome of Camellia lanceoleosa provides a valuable resource for understanding genome evolution and self-incompatibility.</title>
        <authorList>
            <person name="Gong W."/>
            <person name="Xiao S."/>
            <person name="Wang L."/>
            <person name="Liao Z."/>
            <person name="Chang Y."/>
            <person name="Mo W."/>
            <person name="Hu G."/>
            <person name="Li W."/>
            <person name="Zhao G."/>
            <person name="Zhu H."/>
            <person name="Hu X."/>
            <person name="Ji K."/>
            <person name="Xiang X."/>
            <person name="Song Q."/>
            <person name="Yuan D."/>
            <person name="Jin S."/>
            <person name="Zhang L."/>
        </authorList>
    </citation>
    <scope>NUCLEOTIDE SEQUENCE [LARGE SCALE GENOMIC DNA]</scope>
    <source>
        <strain evidence="1">SQ_2022a</strain>
    </source>
</reference>
<comment type="caution">
    <text evidence="1">The sequence shown here is derived from an EMBL/GenBank/DDBJ whole genome shotgun (WGS) entry which is preliminary data.</text>
</comment>
<dbReference type="EMBL" id="CM045761">
    <property type="protein sequence ID" value="KAI8014112.1"/>
    <property type="molecule type" value="Genomic_DNA"/>
</dbReference>
<gene>
    <name evidence="1" type="ORF">LOK49_LG05G02214</name>
</gene>